<proteinExistence type="predicted"/>
<reference evidence="1 2" key="1">
    <citation type="submission" date="2016-11" db="EMBL/GenBank/DDBJ databases">
        <authorList>
            <person name="Jaros S."/>
            <person name="Januszkiewicz K."/>
            <person name="Wedrychowicz H."/>
        </authorList>
    </citation>
    <scope>NUCLEOTIDE SEQUENCE [LARGE SCALE GENOMIC DNA]</scope>
    <source>
        <strain evidence="1 2">DSM 29431</strain>
    </source>
</reference>
<dbReference type="InterPro" id="IPR029068">
    <property type="entry name" value="Glyas_Bleomycin-R_OHBP_Dase"/>
</dbReference>
<evidence type="ECO:0000313" key="1">
    <source>
        <dbReference type="EMBL" id="SHI01268.1"/>
    </source>
</evidence>
<keyword evidence="2" id="KW-1185">Reference proteome</keyword>
<sequence length="116" mass="12640">MTTKSVQVFAPFNLMDAVTRFYLEELGLASTGRTSDALFVSIPAKTPTTIEIIFSREKPVCGRTGLALHVTNFETAYQELNGAGHYVTNSIRREARIFDIADPTGNIIAVVGMATN</sequence>
<dbReference type="Proteomes" id="UP000184221">
    <property type="component" value="Unassembled WGS sequence"/>
</dbReference>
<organism evidence="1 2">
    <name type="scientific">Marivita hallyeonensis</name>
    <dbReference type="NCBI Taxonomy" id="996342"/>
    <lineage>
        <taxon>Bacteria</taxon>
        <taxon>Pseudomonadati</taxon>
        <taxon>Pseudomonadota</taxon>
        <taxon>Alphaproteobacteria</taxon>
        <taxon>Rhodobacterales</taxon>
        <taxon>Roseobacteraceae</taxon>
        <taxon>Marivita</taxon>
    </lineage>
</organism>
<evidence type="ECO:0008006" key="3">
    <source>
        <dbReference type="Google" id="ProtNLM"/>
    </source>
</evidence>
<gene>
    <name evidence="1" type="ORF">SAMN05443551_4048</name>
</gene>
<name>A0A1M5XP07_9RHOB</name>
<protein>
    <recommendedName>
        <fullName evidence="3">VOC domain-containing protein</fullName>
    </recommendedName>
</protein>
<dbReference type="EMBL" id="FQXC01000007">
    <property type="protein sequence ID" value="SHI01268.1"/>
    <property type="molecule type" value="Genomic_DNA"/>
</dbReference>
<accession>A0A1M5XP07</accession>
<evidence type="ECO:0000313" key="2">
    <source>
        <dbReference type="Proteomes" id="UP000184221"/>
    </source>
</evidence>
<dbReference type="AlphaFoldDB" id="A0A1M5XP07"/>
<dbReference type="Gene3D" id="3.10.180.10">
    <property type="entry name" value="2,3-Dihydroxybiphenyl 1,2-Dioxygenase, domain 1"/>
    <property type="match status" value="1"/>
</dbReference>
<dbReference type="SUPFAM" id="SSF54593">
    <property type="entry name" value="Glyoxalase/Bleomycin resistance protein/Dihydroxybiphenyl dioxygenase"/>
    <property type="match status" value="1"/>
</dbReference>